<feature type="region of interest" description="Disordered" evidence="1">
    <location>
        <begin position="1"/>
        <end position="21"/>
    </location>
</feature>
<dbReference type="AlphaFoldDB" id="A0A6G1CL31"/>
<dbReference type="EMBL" id="SPHZ02000009">
    <property type="protein sequence ID" value="KAF0900464.1"/>
    <property type="molecule type" value="Genomic_DNA"/>
</dbReference>
<protein>
    <submittedName>
        <fullName evidence="2">Uncharacterized protein</fullName>
    </submittedName>
</protein>
<comment type="caution">
    <text evidence="2">The sequence shown here is derived from an EMBL/GenBank/DDBJ whole genome shotgun (WGS) entry which is preliminary data.</text>
</comment>
<accession>A0A6G1CL31</accession>
<name>A0A6G1CL31_9ORYZ</name>
<organism evidence="2 3">
    <name type="scientific">Oryza meyeriana var. granulata</name>
    <dbReference type="NCBI Taxonomy" id="110450"/>
    <lineage>
        <taxon>Eukaryota</taxon>
        <taxon>Viridiplantae</taxon>
        <taxon>Streptophyta</taxon>
        <taxon>Embryophyta</taxon>
        <taxon>Tracheophyta</taxon>
        <taxon>Spermatophyta</taxon>
        <taxon>Magnoliopsida</taxon>
        <taxon>Liliopsida</taxon>
        <taxon>Poales</taxon>
        <taxon>Poaceae</taxon>
        <taxon>BOP clade</taxon>
        <taxon>Oryzoideae</taxon>
        <taxon>Oryzeae</taxon>
        <taxon>Oryzinae</taxon>
        <taxon>Oryza</taxon>
        <taxon>Oryza meyeriana</taxon>
    </lineage>
</organism>
<evidence type="ECO:0000256" key="1">
    <source>
        <dbReference type="SAM" id="MobiDB-lite"/>
    </source>
</evidence>
<reference evidence="2 3" key="1">
    <citation type="submission" date="2019-11" db="EMBL/GenBank/DDBJ databases">
        <title>Whole genome sequence of Oryza granulata.</title>
        <authorList>
            <person name="Li W."/>
        </authorList>
    </citation>
    <scope>NUCLEOTIDE SEQUENCE [LARGE SCALE GENOMIC DNA]</scope>
    <source>
        <strain evidence="3">cv. Menghai</strain>
        <tissue evidence="2">Leaf</tissue>
    </source>
</reference>
<dbReference type="Proteomes" id="UP000479710">
    <property type="component" value="Unassembled WGS sequence"/>
</dbReference>
<evidence type="ECO:0000313" key="3">
    <source>
        <dbReference type="Proteomes" id="UP000479710"/>
    </source>
</evidence>
<gene>
    <name evidence="2" type="ORF">E2562_032072</name>
</gene>
<feature type="compositionally biased region" description="Low complexity" evidence="1">
    <location>
        <begin position="1"/>
        <end position="15"/>
    </location>
</feature>
<evidence type="ECO:0000313" key="2">
    <source>
        <dbReference type="EMBL" id="KAF0900464.1"/>
    </source>
</evidence>
<keyword evidence="3" id="KW-1185">Reference proteome</keyword>
<sequence length="63" mass="7776">MANPQENNQSPQNNLNKRRIRRQMRSRAVYVYFGMKRLDDLLKDEEFQRRKCLCELEKMKEDL</sequence>
<proteinExistence type="predicted"/>